<dbReference type="AlphaFoldDB" id="A0A4Q2SCD1"/>
<sequence>MSTIYLDPFAMDATAGAIGEHAKEVGAAIGDLETTCSADVPPSLAGWLAEELRDITVHARLAELLYVVAALDTALRAQQIQTDQSLATAWPPLGTPAADVTSTYDLGAVLAGATVVGGTGPAFVNDFVGPGVSTVGGFFLGASSGTGVSMPGLSTDAFLANNPLLGAASNLQATNPAAAAQLMGLHSSLFTSNAEMGSTWINSRPGASYIGDGLYRGNDGNIGSITDVYRNPDRAGEYLVD</sequence>
<keyword evidence="2" id="KW-1185">Reference proteome</keyword>
<dbReference type="RefSeq" id="WP_129456176.1">
    <property type="nucleotide sequence ID" value="NZ_JACXYX010000005.1"/>
</dbReference>
<accession>A0A4Q2SCD1</accession>
<proteinExistence type="predicted"/>
<dbReference type="Proteomes" id="UP000293291">
    <property type="component" value="Unassembled WGS sequence"/>
</dbReference>
<dbReference type="EMBL" id="SDWU01000018">
    <property type="protein sequence ID" value="RYB99645.1"/>
    <property type="molecule type" value="Genomic_DNA"/>
</dbReference>
<name>A0A4Q2SCD1_9ACTN</name>
<comment type="caution">
    <text evidence="1">The sequence shown here is derived from an EMBL/GenBank/DDBJ whole genome shotgun (WGS) entry which is preliminary data.</text>
</comment>
<organism evidence="1 2">
    <name type="scientific">Nocardioides ganghwensis</name>
    <dbReference type="NCBI Taxonomy" id="252230"/>
    <lineage>
        <taxon>Bacteria</taxon>
        <taxon>Bacillati</taxon>
        <taxon>Actinomycetota</taxon>
        <taxon>Actinomycetes</taxon>
        <taxon>Propionibacteriales</taxon>
        <taxon>Nocardioidaceae</taxon>
        <taxon>Nocardioides</taxon>
    </lineage>
</organism>
<reference evidence="1 2" key="1">
    <citation type="submission" date="2019-01" db="EMBL/GenBank/DDBJ databases">
        <title>Novel species of Nocardioides.</title>
        <authorList>
            <person name="Liu Q."/>
            <person name="Xin Y.-H."/>
        </authorList>
    </citation>
    <scope>NUCLEOTIDE SEQUENCE [LARGE SCALE GENOMIC DNA]</scope>
    <source>
        <strain evidence="1 2">CGMCC 4.6875</strain>
    </source>
</reference>
<dbReference type="OrthoDB" id="3791677at2"/>
<evidence type="ECO:0000313" key="1">
    <source>
        <dbReference type="EMBL" id="RYB99645.1"/>
    </source>
</evidence>
<evidence type="ECO:0000313" key="2">
    <source>
        <dbReference type="Proteomes" id="UP000293291"/>
    </source>
</evidence>
<gene>
    <name evidence="1" type="ORF">EUA07_15985</name>
</gene>
<protein>
    <submittedName>
        <fullName evidence="1">Uncharacterized protein</fullName>
    </submittedName>
</protein>